<feature type="region of interest" description="Disordered" evidence="4">
    <location>
        <begin position="1022"/>
        <end position="1043"/>
    </location>
</feature>
<dbReference type="PANTHER" id="PTHR48287:SF1">
    <property type="entry name" value="ARM REPEAT SUPERFAMILY PROTEIN"/>
    <property type="match status" value="1"/>
</dbReference>
<dbReference type="STRING" id="478820.A0A196S974"/>
<name>A0A196S974_BLAHN</name>
<feature type="compositionally biased region" description="Basic and acidic residues" evidence="4">
    <location>
        <begin position="1078"/>
        <end position="1099"/>
    </location>
</feature>
<evidence type="ECO:0000256" key="2">
    <source>
        <dbReference type="ARBA" id="ARBA00007690"/>
    </source>
</evidence>
<dbReference type="OrthoDB" id="2192888at2759"/>
<dbReference type="InterPro" id="IPR052087">
    <property type="entry name" value="RRP12"/>
</dbReference>
<comment type="subcellular location">
    <subcellularLocation>
        <location evidence="1">Nucleus</location>
    </subcellularLocation>
</comment>
<feature type="region of interest" description="Disordered" evidence="4">
    <location>
        <begin position="1062"/>
        <end position="1149"/>
    </location>
</feature>
<evidence type="ECO:0000259" key="6">
    <source>
        <dbReference type="Pfam" id="PF25772"/>
    </source>
</evidence>
<comment type="similarity">
    <text evidence="2">Belongs to the RRP12 family.</text>
</comment>
<evidence type="ECO:0000313" key="8">
    <source>
        <dbReference type="Proteomes" id="UP000078348"/>
    </source>
</evidence>
<feature type="region of interest" description="Disordered" evidence="4">
    <location>
        <begin position="1162"/>
        <end position="1194"/>
    </location>
</feature>
<dbReference type="GO" id="GO:0005634">
    <property type="term" value="C:nucleus"/>
    <property type="evidence" value="ECO:0007669"/>
    <property type="project" value="UniProtKB-SubCell"/>
</dbReference>
<sequence length="1194" mass="135177">MNDICESAWYVEITKHKDSTDNYKAEDCSVLEALNEIICSTKGDKNYHPSPVEFFSCIMSTLAGSSEHCRSLFYLLQLVLPEVSDNVKRLKCNDCLDILLNVYKSQQGDMEPSAMRSLASCLTEILIVQETNKELWESGIVKRSFSTLLSFCMNDNSKVRHHVQDELLRILQFHYERTFAVTSHQILRQLEILLKSFNEDDYHDVINFLLFIAKSCLVLHNDIYPSLFSSLLKLRSHRCTFVDYRSLRPIEIILDSTRFVADATLDATFQSLQSLPAQAIDNEKDVSEYHIVCLQLVRHYLQQQHPDCEPMFVAATKAVLACFASANAALHKSLSIYLISYYASLASVNVSMSTAHQVVQLYLDTLQFKYQHAWTYILPALSAMTKFLGYLYPQLFRPLLQQLVAIFDSSIRGDASFEVILTKTLGYCMEAVGVEEFMKSLDMVDPETHLPLESHYFLFELISDHAKHTHSSLAFFFQEILPIAKACHIAEQRATSPVAKRRFHTYVLDLWGLFASFCVCCDDCATAVPAFCTSILGAMTDKTYPELGIIVCKGLALLIHSNQLALREPQAEEEAEKDDDDSESAMSEEDAKAPLEDAEDEQLPFLSILASTRSPRISKDVAQANIAALQQLCENILLTLLALYEQWHGDFSEEIPRFSGIGKGGDISNVQVVRCAIEAVFSISAPELVSKMLNQVLSKLLVAFTNDDPASVERCAGQSIILSGLLSTVIQYVKDEEVSIILRCIRPHLSDETVPVLQKRVYFCLLRICHYHAPFIVSTMLAEFSSLLMESILTLNIVSKRYRLKCLFFVCKALSVQNPEHIQFCMSLLPEVILCLKDASKKVRAICYDLIVLFAELMHNSSVAYELPDHTQAQASLQQFLVTLTACLVSENPHMQAAALMSISCVVNHFRGEEALRDVELRVLQLVYSLIKENNRELVKACLKYIQKCVRVLGDDDLAAEKANMVQAVMVDCGGNKNRYRARIKSILEAMLKRLGEEAVKELIPTEDQPLLAAILKAERKKSGAKKEEEETPLQTQRKRWIHEGEEPIDLLNVEDVAKGIRSRREEESDEEEVEMDENGKIIVREEEEEEPKREKRAAPSESVVEEEKPKGRERKIRRIRRDDSGEQDGSRFRSDKAKGDMKKGNVQPYAYIRLDSRMLSKKKQSQSLGKFNNLIGAAKKGAREGSGKRRRQN</sequence>
<dbReference type="EMBL" id="LXWW01000373">
    <property type="protein sequence ID" value="OAO13573.1"/>
    <property type="molecule type" value="Genomic_DNA"/>
</dbReference>
<dbReference type="SUPFAM" id="SSF48371">
    <property type="entry name" value="ARM repeat"/>
    <property type="match status" value="2"/>
</dbReference>
<dbReference type="InterPro" id="IPR016024">
    <property type="entry name" value="ARM-type_fold"/>
</dbReference>
<evidence type="ECO:0000256" key="4">
    <source>
        <dbReference type="SAM" id="MobiDB-lite"/>
    </source>
</evidence>
<accession>A0A196S974</accession>
<evidence type="ECO:0000256" key="3">
    <source>
        <dbReference type="ARBA" id="ARBA00023242"/>
    </source>
</evidence>
<evidence type="ECO:0000259" key="5">
    <source>
        <dbReference type="Pfam" id="PF08161"/>
    </source>
</evidence>
<dbReference type="InterPro" id="IPR012978">
    <property type="entry name" value="HEAT_RRP12"/>
</dbReference>
<dbReference type="PANTHER" id="PTHR48287">
    <property type="entry name" value="ARM REPEAT SUPERFAMILY PROTEIN"/>
    <property type="match status" value="1"/>
</dbReference>
<dbReference type="Proteomes" id="UP000078348">
    <property type="component" value="Unassembled WGS sequence"/>
</dbReference>
<feature type="region of interest" description="Disordered" evidence="4">
    <location>
        <begin position="568"/>
        <end position="598"/>
    </location>
</feature>
<organism evidence="7 8">
    <name type="scientific">Blastocystis sp. subtype 1 (strain ATCC 50177 / NandII)</name>
    <dbReference type="NCBI Taxonomy" id="478820"/>
    <lineage>
        <taxon>Eukaryota</taxon>
        <taxon>Sar</taxon>
        <taxon>Stramenopiles</taxon>
        <taxon>Bigyra</taxon>
        <taxon>Opalozoa</taxon>
        <taxon>Opalinata</taxon>
        <taxon>Blastocystidae</taxon>
        <taxon>Blastocystis</taxon>
    </lineage>
</organism>
<evidence type="ECO:0000313" key="7">
    <source>
        <dbReference type="EMBL" id="OAO13573.1"/>
    </source>
</evidence>
<dbReference type="Gene3D" id="1.25.10.10">
    <property type="entry name" value="Leucine-rich Repeat Variant"/>
    <property type="match status" value="2"/>
</dbReference>
<comment type="caution">
    <text evidence="7">The sequence shown here is derived from an EMBL/GenBank/DDBJ whole genome shotgun (WGS) entry which is preliminary data.</text>
</comment>
<feature type="compositionally biased region" description="Acidic residues" evidence="4">
    <location>
        <begin position="1068"/>
        <end position="1077"/>
    </location>
</feature>
<keyword evidence="3" id="KW-0539">Nucleus</keyword>
<dbReference type="Pfam" id="PF08161">
    <property type="entry name" value="RRP12_HEAT"/>
    <property type="match status" value="1"/>
</dbReference>
<feature type="domain" description="RRP12 HEAT" evidence="5">
    <location>
        <begin position="349"/>
        <end position="597"/>
    </location>
</feature>
<dbReference type="InterPro" id="IPR011989">
    <property type="entry name" value="ARM-like"/>
</dbReference>
<dbReference type="AlphaFoldDB" id="A0A196S974"/>
<evidence type="ECO:0000256" key="1">
    <source>
        <dbReference type="ARBA" id="ARBA00004123"/>
    </source>
</evidence>
<dbReference type="InterPro" id="IPR057860">
    <property type="entry name" value="HEAT_RRP12_N"/>
</dbReference>
<proteinExistence type="inferred from homology"/>
<dbReference type="Pfam" id="PF25772">
    <property type="entry name" value="HEAT_RRP12_N"/>
    <property type="match status" value="1"/>
</dbReference>
<feature type="domain" description="RRP12 N-terminal HEAT" evidence="6">
    <location>
        <begin position="14"/>
        <end position="197"/>
    </location>
</feature>
<reference evidence="7 8" key="1">
    <citation type="submission" date="2016-05" db="EMBL/GenBank/DDBJ databases">
        <title>Nuclear genome of Blastocystis sp. subtype 1 NandII.</title>
        <authorList>
            <person name="Gentekaki E."/>
            <person name="Curtis B."/>
            <person name="Stairs C."/>
            <person name="Eme L."/>
            <person name="Herman E."/>
            <person name="Klimes V."/>
            <person name="Arias M.C."/>
            <person name="Elias M."/>
            <person name="Hilliou F."/>
            <person name="Klute M."/>
            <person name="Malik S.-B."/>
            <person name="Pightling A."/>
            <person name="Rachubinski R."/>
            <person name="Salas D."/>
            <person name="Schlacht A."/>
            <person name="Suga H."/>
            <person name="Archibald J."/>
            <person name="Ball S.G."/>
            <person name="Clark G."/>
            <person name="Dacks J."/>
            <person name="Van Der Giezen M."/>
            <person name="Tsaousis A."/>
            <person name="Roger A."/>
        </authorList>
    </citation>
    <scope>NUCLEOTIDE SEQUENCE [LARGE SCALE GENOMIC DNA]</scope>
    <source>
        <strain evidence="8">ATCC 50177 / NandII</strain>
    </source>
</reference>
<protein>
    <submittedName>
        <fullName evidence="7">NUC173 domain-containing protein</fullName>
    </submittedName>
</protein>
<feature type="compositionally biased region" description="Acidic residues" evidence="4">
    <location>
        <begin position="571"/>
        <end position="588"/>
    </location>
</feature>
<gene>
    <name evidence="7" type="ORF">AV274_4769</name>
</gene>
<feature type="compositionally biased region" description="Basic and acidic residues" evidence="4">
    <location>
        <begin position="1121"/>
        <end position="1144"/>
    </location>
</feature>
<keyword evidence="8" id="KW-1185">Reference proteome</keyword>